<dbReference type="GeneID" id="94725219"/>
<dbReference type="RefSeq" id="WP_061330695.1">
    <property type="nucleotide sequence ID" value="NZ_LOCO01000001.1"/>
</dbReference>
<dbReference type="AlphaFoldDB" id="A0A137SI46"/>
<dbReference type="NCBIfam" id="TIGR02610">
    <property type="entry name" value="PHA_gran_rgn"/>
    <property type="match status" value="1"/>
</dbReference>
<proteinExistence type="predicted"/>
<gene>
    <name evidence="1" type="ORF">J122_145</name>
</gene>
<evidence type="ECO:0000313" key="2">
    <source>
        <dbReference type="Proteomes" id="UP000070282"/>
    </source>
</evidence>
<reference evidence="2" key="1">
    <citation type="submission" date="2015-12" db="EMBL/GenBank/DDBJ databases">
        <authorList>
            <person name="Lima A."/>
            <person name="Farahani Zayas N."/>
            <person name="Castro Da Silva M.A."/>
            <person name="Cabral A."/>
            <person name="Pessatti M.L."/>
        </authorList>
    </citation>
    <scope>NUCLEOTIDE SEQUENCE [LARGE SCALE GENOMIC DNA]</scope>
    <source>
        <strain evidence="2">LAMA 842</strain>
    </source>
</reference>
<protein>
    <recommendedName>
        <fullName evidence="3">Polyhydroxyalkanoic acid system protein</fullName>
    </recommendedName>
</protein>
<accession>A0A137SI46</accession>
<dbReference type="Proteomes" id="UP000070282">
    <property type="component" value="Unassembled WGS sequence"/>
</dbReference>
<evidence type="ECO:0008006" key="3">
    <source>
        <dbReference type="Google" id="ProtNLM"/>
    </source>
</evidence>
<dbReference type="Pfam" id="PF09650">
    <property type="entry name" value="PHA_gran_rgn"/>
    <property type="match status" value="1"/>
</dbReference>
<sequence>MSVIDIHRAHSLDKAHAREAAETLAKDLSKQFDVNYQWEGDLLTFKRSGVKGHLDLSDSDLHIRLELGLMLRPFKSRIEQEIHSQLDQILTA</sequence>
<comment type="caution">
    <text evidence="1">The sequence shown here is derived from an EMBL/GenBank/DDBJ whole genome shotgun (WGS) entry which is preliminary data.</text>
</comment>
<keyword evidence="2" id="KW-1185">Reference proteome</keyword>
<organism evidence="1 2">
    <name type="scientific">Marinobacter excellens LAMA 842</name>
    <dbReference type="NCBI Taxonomy" id="1306954"/>
    <lineage>
        <taxon>Bacteria</taxon>
        <taxon>Pseudomonadati</taxon>
        <taxon>Pseudomonadota</taxon>
        <taxon>Gammaproteobacteria</taxon>
        <taxon>Pseudomonadales</taxon>
        <taxon>Marinobacteraceae</taxon>
        <taxon>Marinobacter</taxon>
    </lineage>
</organism>
<dbReference type="InterPro" id="IPR013433">
    <property type="entry name" value="PHA_gran_rgn"/>
</dbReference>
<dbReference type="EMBL" id="LOCO01000001">
    <property type="protein sequence ID" value="KXO12102.1"/>
    <property type="molecule type" value="Genomic_DNA"/>
</dbReference>
<evidence type="ECO:0000313" key="1">
    <source>
        <dbReference type="EMBL" id="KXO12102.1"/>
    </source>
</evidence>
<name>A0A137SI46_9GAMM</name>
<dbReference type="PATRIC" id="fig|1306954.6.peg.143"/>